<feature type="signal peptide" evidence="11">
    <location>
        <begin position="1"/>
        <end position="22"/>
    </location>
</feature>
<evidence type="ECO:0000256" key="5">
    <source>
        <dbReference type="ARBA" id="ARBA00022519"/>
    </source>
</evidence>
<dbReference type="SUPFAM" id="SSF74653">
    <property type="entry name" value="TolA/TonB C-terminal domain"/>
    <property type="match status" value="1"/>
</dbReference>
<evidence type="ECO:0000256" key="3">
    <source>
        <dbReference type="ARBA" id="ARBA00022448"/>
    </source>
</evidence>
<accession>A0A5S3PIB5</accession>
<evidence type="ECO:0000259" key="12">
    <source>
        <dbReference type="PROSITE" id="PS52015"/>
    </source>
</evidence>
<comment type="subcellular location">
    <subcellularLocation>
        <location evidence="1">Cell inner membrane</location>
        <topology evidence="1">Single-pass membrane protein</topology>
        <orientation evidence="1">Periplasmic side</orientation>
    </subcellularLocation>
</comment>
<comment type="caution">
    <text evidence="13">The sequence shown here is derived from an EMBL/GenBank/DDBJ whole genome shotgun (WGS) entry which is preliminary data.</text>
</comment>
<feature type="domain" description="TonB C-terminal" evidence="12">
    <location>
        <begin position="185"/>
        <end position="272"/>
    </location>
</feature>
<evidence type="ECO:0000313" key="13">
    <source>
        <dbReference type="EMBL" id="TMM54097.1"/>
    </source>
</evidence>
<evidence type="ECO:0000256" key="6">
    <source>
        <dbReference type="ARBA" id="ARBA00022692"/>
    </source>
</evidence>
<feature type="region of interest" description="Disordered" evidence="10">
    <location>
        <begin position="65"/>
        <end position="177"/>
    </location>
</feature>
<gene>
    <name evidence="13" type="ORF">FDT80_00375</name>
</gene>
<name>A0A5S3PIB5_9RHOB</name>
<feature type="compositionally biased region" description="Low complexity" evidence="10">
    <location>
        <begin position="134"/>
        <end position="151"/>
    </location>
</feature>
<dbReference type="GO" id="GO:0015031">
    <property type="term" value="P:protein transport"/>
    <property type="evidence" value="ECO:0007669"/>
    <property type="project" value="UniProtKB-KW"/>
</dbReference>
<evidence type="ECO:0000256" key="11">
    <source>
        <dbReference type="SAM" id="SignalP"/>
    </source>
</evidence>
<proteinExistence type="inferred from homology"/>
<keyword evidence="11" id="KW-0732">Signal</keyword>
<reference evidence="13 14" key="1">
    <citation type="submission" date="2019-05" db="EMBL/GenBank/DDBJ databases">
        <title>Sulfitobacter sabulilitoris sp. nov., isolated from a marine sand.</title>
        <authorList>
            <person name="Yoon J.-H."/>
        </authorList>
    </citation>
    <scope>NUCLEOTIDE SEQUENCE [LARGE SCALE GENOMIC DNA]</scope>
    <source>
        <strain evidence="13 14">HSMS-29</strain>
    </source>
</reference>
<dbReference type="NCBIfam" id="TIGR01352">
    <property type="entry name" value="tonB_Cterm"/>
    <property type="match status" value="1"/>
</dbReference>
<sequence>MRVIEAALFLSLATGVHLGLWAASPQPQGATAAGDQGTDRISVSAASASQAALVNGWTRPPDVAPVPLPVAQAPAPHQAAPPPAPVGDTPARLRPMPAIAAPTAPSLPRIDTATAAPRPAPTEVARPRPRPDRQTATAAKTPAPSQAAAAHRTARGKARSEVSGSGGNNASQALSPAQTNALRATWGADIYARVRRNMTYPRGSRDSGTTRLALTVARNGRLEGAQVVASSGSAALDRAALRAVTQAGRFAGAPAGLTQASYSFSLALTFTR</sequence>
<evidence type="ECO:0000256" key="9">
    <source>
        <dbReference type="ARBA" id="ARBA00023136"/>
    </source>
</evidence>
<feature type="compositionally biased region" description="Low complexity" evidence="10">
    <location>
        <begin position="108"/>
        <end position="124"/>
    </location>
</feature>
<keyword evidence="14" id="KW-1185">Reference proteome</keyword>
<dbReference type="Proteomes" id="UP000309550">
    <property type="component" value="Unassembled WGS sequence"/>
</dbReference>
<keyword evidence="9" id="KW-0472">Membrane</keyword>
<feature type="compositionally biased region" description="Polar residues" evidence="10">
    <location>
        <begin position="168"/>
        <end position="177"/>
    </location>
</feature>
<protein>
    <submittedName>
        <fullName evidence="13">TonB family protein</fullName>
    </submittedName>
</protein>
<feature type="compositionally biased region" description="Low complexity" evidence="10">
    <location>
        <begin position="69"/>
        <end position="78"/>
    </location>
</feature>
<keyword evidence="3" id="KW-0813">Transport</keyword>
<evidence type="ECO:0000256" key="2">
    <source>
        <dbReference type="ARBA" id="ARBA00006555"/>
    </source>
</evidence>
<keyword evidence="8" id="KW-1133">Transmembrane helix</keyword>
<dbReference type="RefSeq" id="WP_138660271.1">
    <property type="nucleotide sequence ID" value="NZ_VANS01000001.1"/>
</dbReference>
<evidence type="ECO:0000256" key="1">
    <source>
        <dbReference type="ARBA" id="ARBA00004383"/>
    </source>
</evidence>
<evidence type="ECO:0000313" key="14">
    <source>
        <dbReference type="Proteomes" id="UP000309550"/>
    </source>
</evidence>
<dbReference type="Pfam" id="PF03544">
    <property type="entry name" value="TonB_C"/>
    <property type="match status" value="1"/>
</dbReference>
<dbReference type="AlphaFoldDB" id="A0A5S3PIB5"/>
<dbReference type="InterPro" id="IPR037682">
    <property type="entry name" value="TonB_C"/>
</dbReference>
<keyword evidence="6" id="KW-0812">Transmembrane</keyword>
<dbReference type="InterPro" id="IPR051045">
    <property type="entry name" value="TonB-dependent_transducer"/>
</dbReference>
<keyword evidence="7" id="KW-0653">Protein transport</keyword>
<evidence type="ECO:0000256" key="7">
    <source>
        <dbReference type="ARBA" id="ARBA00022927"/>
    </source>
</evidence>
<evidence type="ECO:0000256" key="10">
    <source>
        <dbReference type="SAM" id="MobiDB-lite"/>
    </source>
</evidence>
<evidence type="ECO:0000256" key="8">
    <source>
        <dbReference type="ARBA" id="ARBA00022989"/>
    </source>
</evidence>
<feature type="chain" id="PRO_5024300979" evidence="11">
    <location>
        <begin position="23"/>
        <end position="272"/>
    </location>
</feature>
<dbReference type="OrthoDB" id="7722272at2"/>
<dbReference type="Gene3D" id="3.30.1150.10">
    <property type="match status" value="1"/>
</dbReference>
<dbReference type="GO" id="GO:0005886">
    <property type="term" value="C:plasma membrane"/>
    <property type="evidence" value="ECO:0007669"/>
    <property type="project" value="UniProtKB-SubCell"/>
</dbReference>
<comment type="similarity">
    <text evidence="2">Belongs to the TonB family.</text>
</comment>
<keyword evidence="5" id="KW-0997">Cell inner membrane</keyword>
<dbReference type="PROSITE" id="PS52015">
    <property type="entry name" value="TONB_CTD"/>
    <property type="match status" value="1"/>
</dbReference>
<dbReference type="GO" id="GO:0055085">
    <property type="term" value="P:transmembrane transport"/>
    <property type="evidence" value="ECO:0007669"/>
    <property type="project" value="InterPro"/>
</dbReference>
<keyword evidence="4" id="KW-1003">Cell membrane</keyword>
<dbReference type="InterPro" id="IPR006260">
    <property type="entry name" value="TonB/TolA_C"/>
</dbReference>
<dbReference type="EMBL" id="VANS01000001">
    <property type="protein sequence ID" value="TMM54097.1"/>
    <property type="molecule type" value="Genomic_DNA"/>
</dbReference>
<organism evidence="13 14">
    <name type="scientific">Sulfitobacter sabulilitoris</name>
    <dbReference type="NCBI Taxonomy" id="2562655"/>
    <lineage>
        <taxon>Bacteria</taxon>
        <taxon>Pseudomonadati</taxon>
        <taxon>Pseudomonadota</taxon>
        <taxon>Alphaproteobacteria</taxon>
        <taxon>Rhodobacterales</taxon>
        <taxon>Roseobacteraceae</taxon>
        <taxon>Sulfitobacter</taxon>
    </lineage>
</organism>
<dbReference type="PANTHER" id="PTHR33446">
    <property type="entry name" value="PROTEIN TONB-RELATED"/>
    <property type="match status" value="1"/>
</dbReference>
<evidence type="ECO:0000256" key="4">
    <source>
        <dbReference type="ARBA" id="ARBA00022475"/>
    </source>
</evidence>